<protein>
    <recommendedName>
        <fullName evidence="7">Cytochrome c domain-containing protein</fullName>
    </recommendedName>
</protein>
<dbReference type="GO" id="GO:0020037">
    <property type="term" value="F:heme binding"/>
    <property type="evidence" value="ECO:0007669"/>
    <property type="project" value="InterPro"/>
</dbReference>
<dbReference type="PRINTS" id="PR00604">
    <property type="entry name" value="CYTCHRMECIAB"/>
</dbReference>
<evidence type="ECO:0000256" key="3">
    <source>
        <dbReference type="ARBA" id="ARBA00022723"/>
    </source>
</evidence>
<dbReference type="AlphaFoldDB" id="A0A1L7ADF2"/>
<dbReference type="InterPro" id="IPR002327">
    <property type="entry name" value="Cyt_c_1A/1B"/>
</dbReference>
<evidence type="ECO:0000256" key="6">
    <source>
        <dbReference type="PROSITE-ProRule" id="PRU00433"/>
    </source>
</evidence>
<dbReference type="Gene3D" id="1.10.760.10">
    <property type="entry name" value="Cytochrome c-like domain"/>
    <property type="match status" value="1"/>
</dbReference>
<dbReference type="InterPro" id="IPR009056">
    <property type="entry name" value="Cyt_c-like_dom"/>
</dbReference>
<reference evidence="8 9" key="1">
    <citation type="submission" date="2016-05" db="EMBL/GenBank/DDBJ databases">
        <title>Complete Genome and Methylome Analysis of Psychrotrophic Bacterial Isolates from Antarctic Lake Untersee.</title>
        <authorList>
            <person name="Fomenkov A."/>
            <person name="Akimov V.N."/>
            <person name="Vasilyeva L.V."/>
            <person name="Andersen D."/>
            <person name="Vincze T."/>
            <person name="Roberts R.J."/>
        </authorList>
    </citation>
    <scope>NUCLEOTIDE SEQUENCE [LARGE SCALE GENOMIC DNA]</scope>
    <source>
        <strain evidence="8 9">U14-5</strain>
    </source>
</reference>
<keyword evidence="4" id="KW-0249">Electron transport</keyword>
<dbReference type="PANTHER" id="PTHR11961">
    <property type="entry name" value="CYTOCHROME C"/>
    <property type="match status" value="1"/>
</dbReference>
<evidence type="ECO:0000256" key="1">
    <source>
        <dbReference type="ARBA" id="ARBA00022448"/>
    </source>
</evidence>
<evidence type="ECO:0000256" key="2">
    <source>
        <dbReference type="ARBA" id="ARBA00022617"/>
    </source>
</evidence>
<evidence type="ECO:0000313" key="9">
    <source>
        <dbReference type="Proteomes" id="UP000185494"/>
    </source>
</evidence>
<keyword evidence="2 6" id="KW-0349">Heme</keyword>
<feature type="domain" description="Cytochrome c" evidence="7">
    <location>
        <begin position="54"/>
        <end position="154"/>
    </location>
</feature>
<organism evidence="8 9">
    <name type="scientific">Roseomonas gilardii</name>
    <dbReference type="NCBI Taxonomy" id="257708"/>
    <lineage>
        <taxon>Bacteria</taxon>
        <taxon>Pseudomonadati</taxon>
        <taxon>Pseudomonadota</taxon>
        <taxon>Alphaproteobacteria</taxon>
        <taxon>Acetobacterales</taxon>
        <taxon>Roseomonadaceae</taxon>
        <taxon>Roseomonas</taxon>
    </lineage>
</organism>
<evidence type="ECO:0000259" key="7">
    <source>
        <dbReference type="PROSITE" id="PS51007"/>
    </source>
</evidence>
<dbReference type="InterPro" id="IPR036909">
    <property type="entry name" value="Cyt_c-like_dom_sf"/>
</dbReference>
<keyword evidence="3 6" id="KW-0479">Metal-binding</keyword>
<evidence type="ECO:0000256" key="4">
    <source>
        <dbReference type="ARBA" id="ARBA00022982"/>
    </source>
</evidence>
<dbReference type="PROSITE" id="PS51007">
    <property type="entry name" value="CYTC"/>
    <property type="match status" value="1"/>
</dbReference>
<accession>A0A1L7ADF2</accession>
<keyword evidence="1" id="KW-0813">Transport</keyword>
<proteinExistence type="predicted"/>
<keyword evidence="5 6" id="KW-0408">Iron</keyword>
<evidence type="ECO:0000256" key="5">
    <source>
        <dbReference type="ARBA" id="ARBA00023004"/>
    </source>
</evidence>
<dbReference type="SUPFAM" id="SSF46626">
    <property type="entry name" value="Cytochrome c"/>
    <property type="match status" value="1"/>
</dbReference>
<dbReference type="KEGG" id="rgi:RGI145_06290"/>
<dbReference type="RefSeq" id="WP_075797701.1">
    <property type="nucleotide sequence ID" value="NZ_CP015583.1"/>
</dbReference>
<dbReference type="STRING" id="257708.RGI145_06290"/>
<dbReference type="Pfam" id="PF00034">
    <property type="entry name" value="Cytochrom_C"/>
    <property type="match status" value="1"/>
</dbReference>
<name>A0A1L7ADF2_9PROT</name>
<dbReference type="EMBL" id="CP015583">
    <property type="protein sequence ID" value="APT56771.1"/>
    <property type="molecule type" value="Genomic_DNA"/>
</dbReference>
<dbReference type="GO" id="GO:0009055">
    <property type="term" value="F:electron transfer activity"/>
    <property type="evidence" value="ECO:0007669"/>
    <property type="project" value="InterPro"/>
</dbReference>
<dbReference type="Proteomes" id="UP000185494">
    <property type="component" value="Chromosome 1"/>
</dbReference>
<dbReference type="eggNOG" id="COG3474">
    <property type="taxonomic scope" value="Bacteria"/>
</dbReference>
<sequence>MTRSRVLLLLWLAAALLGAGAMALLTPGDPGEAPPPARLGDAPGQPLEALLAGADPAAGARLFGRCAACHTIGAGGADLNGPNLHGVMGAPVAGNRPRYGYTQALRQVGGVWTPARMDAWLRDPQGFAPGNRMVFPGLKDARERADLIAYLGGR</sequence>
<evidence type="ECO:0000313" key="8">
    <source>
        <dbReference type="EMBL" id="APT56771.1"/>
    </source>
</evidence>
<gene>
    <name evidence="8" type="ORF">RGI145_06290</name>
</gene>
<dbReference type="GO" id="GO:0046872">
    <property type="term" value="F:metal ion binding"/>
    <property type="evidence" value="ECO:0007669"/>
    <property type="project" value="UniProtKB-KW"/>
</dbReference>